<keyword evidence="1" id="KW-0614">Plasmid</keyword>
<gene>
    <name evidence="1" type="ORF">HUT09_35860</name>
</gene>
<reference evidence="1 2" key="1">
    <citation type="submission" date="2020-06" db="EMBL/GenBank/DDBJ databases">
        <title>Genome mining for natural products.</title>
        <authorList>
            <person name="Zhang B."/>
            <person name="Shi J."/>
            <person name="Ge H."/>
        </authorList>
    </citation>
    <scope>NUCLEOTIDE SEQUENCE [LARGE SCALE GENOMIC DNA]</scope>
    <source>
        <strain evidence="1 2">NA06532</strain>
        <plasmid evidence="1 2">unnamed1</plasmid>
    </source>
</reference>
<proteinExistence type="predicted"/>
<dbReference type="EMBL" id="CP054927">
    <property type="protein sequence ID" value="QKW47898.1"/>
    <property type="molecule type" value="Genomic_DNA"/>
</dbReference>
<evidence type="ECO:0000313" key="1">
    <source>
        <dbReference type="EMBL" id="QKW47898.1"/>
    </source>
</evidence>
<dbReference type="Proteomes" id="UP000509345">
    <property type="component" value="Plasmid unnamed1"/>
</dbReference>
<dbReference type="RefSeq" id="WP_176145771.1">
    <property type="nucleotide sequence ID" value="NZ_CP054927.1"/>
</dbReference>
<accession>A0A7H8N1I6</accession>
<geneLocation type="plasmid" evidence="1 2">
    <name>unnamed1</name>
</geneLocation>
<sequence length="370" mass="39968">MPLTRLDMVDESAALALAGANVQLYTAGGAQVALGAAATVIVSGAQDTPAVSGVWDEKEFRLHGPAPAAIVSRLTGPMPFTPTEPEHGLPIHLFVRLDGGCVYVGVVQPGGCEWTEDELVQCELWIEPPLSSEVLQRVRPRSKPPALPGLDWLQFVNADPVRALELFVTGWYTAAEAPRPASKVFVPVPHALAEFYRLARERPAILGCQNRILPQPEQSAGSDGGHTVIGAENQGGFHWSVLWSADSAESDPAVWVTVDGRSQPRAEHESLSGFLLQFSLHEAAMSAPYWATIDRMPRSLVTELRSMLRPVPLRPFLSPVSPMDFLVAPGLVAHIHDLGYDEVSVWISAVHRSALTPLGGLNLPWRSFAG</sequence>
<organism evidence="1 2">
    <name type="scientific">Streptomyces microflavus</name>
    <name type="common">Streptomyces lipmanii</name>
    <dbReference type="NCBI Taxonomy" id="1919"/>
    <lineage>
        <taxon>Bacteria</taxon>
        <taxon>Bacillati</taxon>
        <taxon>Actinomycetota</taxon>
        <taxon>Actinomycetes</taxon>
        <taxon>Kitasatosporales</taxon>
        <taxon>Streptomycetaceae</taxon>
        <taxon>Streptomyces</taxon>
    </lineage>
</organism>
<dbReference type="GeneID" id="87636645"/>
<protein>
    <submittedName>
        <fullName evidence="1">Uncharacterized protein</fullName>
    </submittedName>
</protein>
<name>A0A7H8N1I6_STRMI</name>
<dbReference type="AlphaFoldDB" id="A0A7H8N1I6"/>
<evidence type="ECO:0000313" key="2">
    <source>
        <dbReference type="Proteomes" id="UP000509345"/>
    </source>
</evidence>